<dbReference type="InterPro" id="IPR037171">
    <property type="entry name" value="NagB/RpiA_transferase-like"/>
</dbReference>
<evidence type="ECO:0000256" key="2">
    <source>
        <dbReference type="ARBA" id="ARBA00023015"/>
    </source>
</evidence>
<dbReference type="SUPFAM" id="SSF100950">
    <property type="entry name" value="NagB/RpiA/CoA transferase-like"/>
    <property type="match status" value="1"/>
</dbReference>
<organism evidence="6 7">
    <name type="scientific">Propionispora vibrioides</name>
    <dbReference type="NCBI Taxonomy" id="112903"/>
    <lineage>
        <taxon>Bacteria</taxon>
        <taxon>Bacillati</taxon>
        <taxon>Bacillota</taxon>
        <taxon>Negativicutes</taxon>
        <taxon>Selenomonadales</taxon>
        <taxon>Sporomusaceae</taxon>
        <taxon>Propionispora</taxon>
    </lineage>
</organism>
<evidence type="ECO:0000256" key="4">
    <source>
        <dbReference type="ARBA" id="ARBA00023163"/>
    </source>
</evidence>
<dbReference type="Pfam" id="PF04198">
    <property type="entry name" value="Sugar-bind"/>
    <property type="match status" value="1"/>
</dbReference>
<dbReference type="OrthoDB" id="58802at2"/>
<dbReference type="Gene3D" id="3.40.50.1360">
    <property type="match status" value="1"/>
</dbReference>
<dbReference type="GO" id="GO:0030246">
    <property type="term" value="F:carbohydrate binding"/>
    <property type="evidence" value="ECO:0007669"/>
    <property type="project" value="InterPro"/>
</dbReference>
<comment type="similarity">
    <text evidence="1">Belongs to the SorC transcriptional regulatory family.</text>
</comment>
<feature type="domain" description="Sugar-binding" evidence="5">
    <location>
        <begin position="59"/>
        <end position="309"/>
    </location>
</feature>
<dbReference type="PANTHER" id="PTHR34294">
    <property type="entry name" value="TRANSCRIPTIONAL REGULATOR-RELATED"/>
    <property type="match status" value="1"/>
</dbReference>
<dbReference type="Proteomes" id="UP000198847">
    <property type="component" value="Unassembled WGS sequence"/>
</dbReference>
<evidence type="ECO:0000313" key="6">
    <source>
        <dbReference type="EMBL" id="SEP25005.1"/>
    </source>
</evidence>
<keyword evidence="3 6" id="KW-0238">DNA-binding</keyword>
<dbReference type="Gene3D" id="1.10.10.60">
    <property type="entry name" value="Homeodomain-like"/>
    <property type="match status" value="1"/>
</dbReference>
<reference evidence="6 7" key="1">
    <citation type="submission" date="2016-10" db="EMBL/GenBank/DDBJ databases">
        <authorList>
            <person name="de Groot N.N."/>
        </authorList>
    </citation>
    <scope>NUCLEOTIDE SEQUENCE [LARGE SCALE GENOMIC DNA]</scope>
    <source>
        <strain evidence="6 7">DSM 13305</strain>
    </source>
</reference>
<dbReference type="RefSeq" id="WP_091747925.1">
    <property type="nucleotide sequence ID" value="NZ_FODY01000015.1"/>
</dbReference>
<dbReference type="InterPro" id="IPR051054">
    <property type="entry name" value="SorC_transcr_regulators"/>
</dbReference>
<dbReference type="InterPro" id="IPR007324">
    <property type="entry name" value="Sugar-bd_dom_put"/>
</dbReference>
<evidence type="ECO:0000259" key="5">
    <source>
        <dbReference type="Pfam" id="PF04198"/>
    </source>
</evidence>
<sequence>MLEAEEKAELIKILNMHFIEGLTQSQIAKAFQVSNTIISRKINKARDNNLIDYFFKDETSFTVNLERLLEKQYKLNEVIIVPTVGKDFDMIEYEISKAAVYYLLNNIKAIHSIGLTWGKALWRFTKELPFQMHSHLSIVPLCGGIGSSSLEIHSNAVVFEMAQHFSCEYLQLYAPAITRSFELKQQLSKMSVISTILDKGSKVDLAVVGVGDMTPSGTLRKLGYLKETELLYLKKVGAVGDIGCMYYDKDGNEIDSDFNKKVVGISLNKLRQIPNVVGIAYGIQKKEALLGALRGNYINTLVIDSDLALLLKE</sequence>
<name>A0A1H8WBH2_9FIRM</name>
<evidence type="ECO:0000313" key="7">
    <source>
        <dbReference type="Proteomes" id="UP000198847"/>
    </source>
</evidence>
<keyword evidence="2" id="KW-0805">Transcription regulation</keyword>
<dbReference type="EMBL" id="FODY01000015">
    <property type="protein sequence ID" value="SEP25005.1"/>
    <property type="molecule type" value="Genomic_DNA"/>
</dbReference>
<keyword evidence="4" id="KW-0804">Transcription</keyword>
<evidence type="ECO:0000256" key="3">
    <source>
        <dbReference type="ARBA" id="ARBA00023125"/>
    </source>
</evidence>
<keyword evidence="7" id="KW-1185">Reference proteome</keyword>
<dbReference type="AlphaFoldDB" id="A0A1H8WBH2"/>
<accession>A0A1H8WBH2</accession>
<dbReference type="GO" id="GO:0003677">
    <property type="term" value="F:DNA binding"/>
    <property type="evidence" value="ECO:0007669"/>
    <property type="project" value="UniProtKB-KW"/>
</dbReference>
<proteinExistence type="inferred from homology"/>
<gene>
    <name evidence="6" type="ORF">SAMN04490178_11526</name>
</gene>
<protein>
    <submittedName>
        <fullName evidence="6">DNA-binding transcriptional regulator LsrR, DeoR family</fullName>
    </submittedName>
</protein>
<dbReference type="PANTHER" id="PTHR34294:SF12">
    <property type="entry name" value="SUGAR-BINDING TRANSCRIPTIONAL REGULATOR"/>
    <property type="match status" value="1"/>
</dbReference>
<dbReference type="STRING" id="112903.SAMN04490178_11526"/>
<evidence type="ECO:0000256" key="1">
    <source>
        <dbReference type="ARBA" id="ARBA00010466"/>
    </source>
</evidence>